<dbReference type="GO" id="GO:0046872">
    <property type="term" value="F:metal ion binding"/>
    <property type="evidence" value="ECO:0007669"/>
    <property type="project" value="UniProtKB-KW"/>
</dbReference>
<evidence type="ECO:0000256" key="1">
    <source>
        <dbReference type="ARBA" id="ARBA00011738"/>
    </source>
</evidence>
<feature type="signal peptide" evidence="17">
    <location>
        <begin position="1"/>
        <end position="19"/>
    </location>
</feature>
<keyword evidence="15" id="KW-0479">Metal-binding</keyword>
<comment type="cofactor">
    <cofactor evidence="15">
        <name>Zn(2+)</name>
        <dbReference type="ChEBI" id="CHEBI:29105"/>
    </cofactor>
    <text evidence="15">Binds 2 Zn(2+) ions.</text>
</comment>
<dbReference type="OrthoDB" id="5818554at2759"/>
<evidence type="ECO:0000256" key="11">
    <source>
        <dbReference type="ARBA" id="ARBA00048929"/>
    </source>
</evidence>
<keyword evidence="15" id="KW-0460">Magnesium</keyword>
<dbReference type="Gene3D" id="3.40.720.10">
    <property type="entry name" value="Alkaline Phosphatase, subunit A"/>
    <property type="match status" value="1"/>
</dbReference>
<keyword evidence="18" id="KW-0378">Hydrolase</keyword>
<feature type="binding site" evidence="15">
    <location>
        <position position="62"/>
    </location>
    <ligand>
        <name>Mg(2+)</name>
        <dbReference type="ChEBI" id="CHEBI:18420"/>
    </ligand>
</feature>
<dbReference type="SUPFAM" id="SSF53649">
    <property type="entry name" value="Alkaline phosphatase-like"/>
    <property type="match status" value="1"/>
</dbReference>
<evidence type="ECO:0000256" key="3">
    <source>
        <dbReference type="ARBA" id="ARBA00022591"/>
    </source>
</evidence>
<name>A0A3M7PTP4_BRAPC</name>
<comment type="catalytic activity">
    <reaction evidence="12">
        <text>pyridoxal 5'-phosphate + H2O = pyridoxal + phosphate</text>
        <dbReference type="Rhea" id="RHEA:20533"/>
        <dbReference type="ChEBI" id="CHEBI:15377"/>
        <dbReference type="ChEBI" id="CHEBI:17310"/>
        <dbReference type="ChEBI" id="CHEBI:43474"/>
        <dbReference type="ChEBI" id="CHEBI:597326"/>
    </reaction>
    <physiologicalReaction direction="left-to-right" evidence="12">
        <dbReference type="Rhea" id="RHEA:20534"/>
    </physiologicalReaction>
</comment>
<comment type="catalytic activity">
    <reaction evidence="5">
        <text>AMP + H2O = adenosine + phosphate</text>
        <dbReference type="Rhea" id="RHEA:29375"/>
        <dbReference type="ChEBI" id="CHEBI:15377"/>
        <dbReference type="ChEBI" id="CHEBI:16335"/>
        <dbReference type="ChEBI" id="CHEBI:43474"/>
        <dbReference type="ChEBI" id="CHEBI:456215"/>
    </reaction>
    <physiologicalReaction direction="left-to-right" evidence="5">
        <dbReference type="Rhea" id="RHEA:29376"/>
    </physiologicalReaction>
</comment>
<comment type="subunit">
    <text evidence="1">Homodimer.</text>
</comment>
<comment type="catalytic activity">
    <reaction evidence="11">
        <text>phosphoethanolamine + H2O = ethanolamine + phosphate</text>
        <dbReference type="Rhea" id="RHEA:16089"/>
        <dbReference type="ChEBI" id="CHEBI:15377"/>
        <dbReference type="ChEBI" id="CHEBI:43474"/>
        <dbReference type="ChEBI" id="CHEBI:57603"/>
        <dbReference type="ChEBI" id="CHEBI:58190"/>
    </reaction>
    <physiologicalReaction direction="left-to-right" evidence="11">
        <dbReference type="Rhea" id="RHEA:16090"/>
    </physiologicalReaction>
</comment>
<evidence type="ECO:0000256" key="13">
    <source>
        <dbReference type="ARBA" id="ARBA00049526"/>
    </source>
</evidence>
<evidence type="ECO:0000256" key="14">
    <source>
        <dbReference type="PIRSR" id="PIRSR601952-1"/>
    </source>
</evidence>
<keyword evidence="17" id="KW-0732">Signal</keyword>
<evidence type="ECO:0000256" key="12">
    <source>
        <dbReference type="ARBA" id="ARBA00049444"/>
    </source>
</evidence>
<feature type="binding site" evidence="15">
    <location>
        <position position="62"/>
    </location>
    <ligand>
        <name>Zn(2+)</name>
        <dbReference type="ChEBI" id="CHEBI:29105"/>
        <label>2</label>
    </ligand>
</feature>
<organism evidence="18 19">
    <name type="scientific">Brachionus plicatilis</name>
    <name type="common">Marine rotifer</name>
    <name type="synonym">Brachionus muelleri</name>
    <dbReference type="NCBI Taxonomy" id="10195"/>
    <lineage>
        <taxon>Eukaryota</taxon>
        <taxon>Metazoa</taxon>
        <taxon>Spiralia</taxon>
        <taxon>Gnathifera</taxon>
        <taxon>Rotifera</taxon>
        <taxon>Eurotatoria</taxon>
        <taxon>Monogononta</taxon>
        <taxon>Pseudotrocha</taxon>
        <taxon>Ploima</taxon>
        <taxon>Brachionidae</taxon>
        <taxon>Brachionus</taxon>
    </lineage>
</organism>
<feature type="binding site" evidence="15">
    <location>
        <position position="380"/>
    </location>
    <ligand>
        <name>Zn(2+)</name>
        <dbReference type="ChEBI" id="CHEBI:29105"/>
        <label>2</label>
    </ligand>
</feature>
<feature type="chain" id="PRO_5018234473" description="Alkaline phosphatase, tissue-nonspecific isozyme" evidence="17">
    <location>
        <begin position="20"/>
        <end position="492"/>
    </location>
</feature>
<gene>
    <name evidence="18" type="ORF">BpHYR1_042021</name>
</gene>
<comment type="caution">
    <text evidence="18">The sequence shown here is derived from an EMBL/GenBank/DDBJ whole genome shotgun (WGS) entry which is preliminary data.</text>
</comment>
<feature type="binding site" evidence="15">
    <location>
        <position position="334"/>
    </location>
    <ligand>
        <name>Mg(2+)</name>
        <dbReference type="ChEBI" id="CHEBI:18420"/>
    </ligand>
</feature>
<keyword evidence="3" id="KW-0091">Biomineralization</keyword>
<evidence type="ECO:0000256" key="7">
    <source>
        <dbReference type="ARBA" id="ARBA00040525"/>
    </source>
</evidence>
<dbReference type="GO" id="GO:0043262">
    <property type="term" value="F:ADP phosphatase activity"/>
    <property type="evidence" value="ECO:0007669"/>
    <property type="project" value="RHEA"/>
</dbReference>
<evidence type="ECO:0000256" key="17">
    <source>
        <dbReference type="SAM" id="SignalP"/>
    </source>
</evidence>
<dbReference type="PANTHER" id="PTHR11596:SF74">
    <property type="entry name" value="ALKALINE PHOSPHATASE, TISSUE-NONSPECIFIC ISOZYME"/>
    <property type="match status" value="1"/>
</dbReference>
<feature type="binding site" evidence="15">
    <location>
        <position position="171"/>
    </location>
    <ligand>
        <name>Mg(2+)</name>
        <dbReference type="ChEBI" id="CHEBI:18420"/>
    </ligand>
</feature>
<comment type="cofactor">
    <cofactor evidence="15">
        <name>Mg(2+)</name>
        <dbReference type="ChEBI" id="CHEBI:18420"/>
    </cofactor>
    <text evidence="15">Binds 1 Mg(2+) ion.</text>
</comment>
<comment type="catalytic activity">
    <reaction evidence="13">
        <text>ADP + H2O = AMP + phosphate + H(+)</text>
        <dbReference type="Rhea" id="RHEA:61436"/>
        <dbReference type="ChEBI" id="CHEBI:15377"/>
        <dbReference type="ChEBI" id="CHEBI:15378"/>
        <dbReference type="ChEBI" id="CHEBI:43474"/>
        <dbReference type="ChEBI" id="CHEBI:456215"/>
        <dbReference type="ChEBI" id="CHEBI:456216"/>
    </reaction>
    <physiologicalReaction direction="left-to-right" evidence="13">
        <dbReference type="Rhea" id="RHEA:61437"/>
    </physiologicalReaction>
</comment>
<evidence type="ECO:0000256" key="9">
    <source>
        <dbReference type="ARBA" id="ARBA00048097"/>
    </source>
</evidence>
<dbReference type="Proteomes" id="UP000276133">
    <property type="component" value="Unassembled WGS sequence"/>
</dbReference>
<comment type="catalytic activity">
    <reaction evidence="9">
        <text>diphosphate + H2O = 2 phosphate + H(+)</text>
        <dbReference type="Rhea" id="RHEA:24576"/>
        <dbReference type="ChEBI" id="CHEBI:15377"/>
        <dbReference type="ChEBI" id="CHEBI:15378"/>
        <dbReference type="ChEBI" id="CHEBI:33019"/>
        <dbReference type="ChEBI" id="CHEBI:43474"/>
    </reaction>
    <physiologicalReaction direction="left-to-right" evidence="9">
        <dbReference type="Rhea" id="RHEA:24577"/>
    </physiologicalReaction>
</comment>
<dbReference type="AlphaFoldDB" id="A0A3M7PTP4"/>
<dbReference type="EMBL" id="REGN01008920">
    <property type="protein sequence ID" value="RNA02319.1"/>
    <property type="molecule type" value="Genomic_DNA"/>
</dbReference>
<dbReference type="Pfam" id="PF00245">
    <property type="entry name" value="Alk_phosphatase"/>
    <property type="match status" value="1"/>
</dbReference>
<evidence type="ECO:0000256" key="16">
    <source>
        <dbReference type="RuleBase" id="RU003946"/>
    </source>
</evidence>
<reference evidence="18 19" key="1">
    <citation type="journal article" date="2018" name="Sci. Rep.">
        <title>Genomic signatures of local adaptation to the degree of environmental predictability in rotifers.</title>
        <authorList>
            <person name="Franch-Gras L."/>
            <person name="Hahn C."/>
            <person name="Garcia-Roger E.M."/>
            <person name="Carmona M.J."/>
            <person name="Serra M."/>
            <person name="Gomez A."/>
        </authorList>
    </citation>
    <scope>NUCLEOTIDE SEQUENCE [LARGE SCALE GENOMIC DNA]</scope>
    <source>
        <strain evidence="18">HYR1</strain>
    </source>
</reference>
<dbReference type="GO" id="GO:0016887">
    <property type="term" value="F:ATP hydrolysis activity"/>
    <property type="evidence" value="ECO:0007669"/>
    <property type="project" value="RHEA"/>
</dbReference>
<evidence type="ECO:0000313" key="18">
    <source>
        <dbReference type="EMBL" id="RNA02319.1"/>
    </source>
</evidence>
<dbReference type="GO" id="GO:0004035">
    <property type="term" value="F:alkaline phosphatase activity"/>
    <property type="evidence" value="ECO:0007669"/>
    <property type="project" value="UniProtKB-EC"/>
</dbReference>
<evidence type="ECO:0000256" key="15">
    <source>
        <dbReference type="PIRSR" id="PIRSR601952-2"/>
    </source>
</evidence>
<dbReference type="GO" id="GO:0031214">
    <property type="term" value="P:biomineral tissue development"/>
    <property type="evidence" value="ECO:0007669"/>
    <property type="project" value="UniProtKB-KW"/>
</dbReference>
<dbReference type="PANTHER" id="PTHR11596">
    <property type="entry name" value="ALKALINE PHOSPHATASE"/>
    <property type="match status" value="1"/>
</dbReference>
<feature type="active site" description="Phosphoserine intermediate" evidence="14">
    <location>
        <position position="112"/>
    </location>
</feature>
<dbReference type="STRING" id="10195.A0A3M7PTP4"/>
<comment type="subcellular location">
    <subcellularLocation>
        <location evidence="6">Extracellular vesicle membrane</location>
        <topology evidence="6">Lipid-anchor</topology>
        <topology evidence="6">GPI-anchor</topology>
    </subcellularLocation>
</comment>
<dbReference type="InterPro" id="IPR017850">
    <property type="entry name" value="Alkaline_phosphatase_core_sf"/>
</dbReference>
<dbReference type="GO" id="GO:0052732">
    <property type="term" value="F:phosphoethanolamine phosphatase activity"/>
    <property type="evidence" value="ECO:0007669"/>
    <property type="project" value="RHEA"/>
</dbReference>
<dbReference type="CDD" id="cd16012">
    <property type="entry name" value="ALP"/>
    <property type="match status" value="1"/>
</dbReference>
<evidence type="ECO:0000256" key="5">
    <source>
        <dbReference type="ARBA" id="ARBA00036923"/>
    </source>
</evidence>
<accession>A0A3M7PTP4</accession>
<proteinExistence type="inferred from homology"/>
<evidence type="ECO:0000256" key="10">
    <source>
        <dbReference type="ARBA" id="ARBA00048778"/>
    </source>
</evidence>
<keyword evidence="19" id="KW-1185">Reference proteome</keyword>
<evidence type="ECO:0000313" key="19">
    <source>
        <dbReference type="Proteomes" id="UP000276133"/>
    </source>
</evidence>
<feature type="binding site" evidence="15">
    <location>
        <position position="339"/>
    </location>
    <ligand>
        <name>Zn(2+)</name>
        <dbReference type="ChEBI" id="CHEBI:29105"/>
        <label>2</label>
    </ligand>
</feature>
<dbReference type="GO" id="GO:0033883">
    <property type="term" value="F:pyridoxal phosphatase activity"/>
    <property type="evidence" value="ECO:0007669"/>
    <property type="project" value="RHEA"/>
</dbReference>
<comment type="similarity">
    <text evidence="16">Belongs to the alkaline phosphatase family.</text>
</comment>
<dbReference type="InterPro" id="IPR001952">
    <property type="entry name" value="Alkaline_phosphatase"/>
</dbReference>
<dbReference type="EC" id="3.1.3.1" evidence="2"/>
<feature type="binding site" evidence="15">
    <location>
        <position position="459"/>
    </location>
    <ligand>
        <name>Zn(2+)</name>
        <dbReference type="ChEBI" id="CHEBI:29105"/>
        <label>2</label>
    </ligand>
</feature>
<protein>
    <recommendedName>
        <fullName evidence="7">Alkaline phosphatase, tissue-nonspecific isozyme</fullName>
        <ecNumber evidence="2">3.1.3.1</ecNumber>
    </recommendedName>
    <alternativeName>
        <fullName evidence="8">Phosphoamidase</fullName>
    </alternativeName>
</protein>
<evidence type="ECO:0000256" key="4">
    <source>
        <dbReference type="ARBA" id="ARBA00036105"/>
    </source>
</evidence>
<dbReference type="PRINTS" id="PR00113">
    <property type="entry name" value="ALKPHPHTASE"/>
</dbReference>
<dbReference type="GO" id="GO:0004427">
    <property type="term" value="F:inorganic diphosphate phosphatase activity"/>
    <property type="evidence" value="ECO:0007669"/>
    <property type="project" value="RHEA"/>
</dbReference>
<comment type="catalytic activity">
    <reaction evidence="4">
        <text>a phosphate monoester + H2O = an alcohol + phosphate</text>
        <dbReference type="Rhea" id="RHEA:15017"/>
        <dbReference type="ChEBI" id="CHEBI:15377"/>
        <dbReference type="ChEBI" id="CHEBI:30879"/>
        <dbReference type="ChEBI" id="CHEBI:43474"/>
        <dbReference type="ChEBI" id="CHEBI:67140"/>
        <dbReference type="EC" id="3.1.3.1"/>
    </reaction>
    <physiologicalReaction direction="left-to-right" evidence="4">
        <dbReference type="Rhea" id="RHEA:15018"/>
    </physiologicalReaction>
</comment>
<comment type="catalytic activity">
    <reaction evidence="10">
        <text>ATP + H2O = ADP + phosphate + H(+)</text>
        <dbReference type="Rhea" id="RHEA:13065"/>
        <dbReference type="ChEBI" id="CHEBI:15377"/>
        <dbReference type="ChEBI" id="CHEBI:15378"/>
        <dbReference type="ChEBI" id="CHEBI:30616"/>
        <dbReference type="ChEBI" id="CHEBI:43474"/>
        <dbReference type="ChEBI" id="CHEBI:456216"/>
    </reaction>
    <physiologicalReaction direction="left-to-right" evidence="10">
        <dbReference type="Rhea" id="RHEA:13066"/>
    </physiologicalReaction>
</comment>
<feature type="binding site" evidence="15">
    <location>
        <position position="343"/>
    </location>
    <ligand>
        <name>Zn(2+)</name>
        <dbReference type="ChEBI" id="CHEBI:29105"/>
        <label>2</label>
    </ligand>
</feature>
<sequence length="492" mass="55361">MISKLSIFLTFCLIYYSNCNVDWSGDIKREKWMDYSRELIEKFLNRKINGNVAKNVVFFLGDGMGVSTVTAGRIWKGQLQNRSGEEEITNMEKLDHLALSKTYNIDAQTADSAGTATAFETGVKTRIRAIGVDGNAIDCKTIEKSKLESILDWAHYAGKSVGIVTTTRITHASPAALYAHVHERDMEAYDGKKLTEQDYEDGCRDIASQLIDDNQFINVIFGGGKRKFLPNNTIDPISKRAGDRIDGRNLLEDWKTNMKKQNKKHKYLDNRQEFLNLNSNEFDHVLGLFNWDHMEYESDRVRTSSDIEPSIIEMTEKAIQILKKNPNGYLLFVEGGRIDQAHHNNNARRALDDFVVFDDAIGKSLKMVSLDNTLVVVSADHSHVFTIGGYAVRGNPIFGTVITTESGKLSKFDTDFTSLAYTNGASGLDKIRTENITNNKTEQINYQQEALIKLDYETHGGEEVAIYASGPMAYLFDGTVEQSHIAHHRALQ</sequence>
<feature type="binding site" evidence="15">
    <location>
        <position position="381"/>
    </location>
    <ligand>
        <name>Zn(2+)</name>
        <dbReference type="ChEBI" id="CHEBI:29105"/>
        <label>2</label>
    </ligand>
</feature>
<evidence type="ECO:0000256" key="6">
    <source>
        <dbReference type="ARBA" id="ARBA00037828"/>
    </source>
</evidence>
<evidence type="ECO:0000256" key="2">
    <source>
        <dbReference type="ARBA" id="ARBA00012647"/>
    </source>
</evidence>
<evidence type="ECO:0000256" key="8">
    <source>
        <dbReference type="ARBA" id="ARBA00042603"/>
    </source>
</evidence>
<dbReference type="SMART" id="SM00098">
    <property type="entry name" value="alkPPc"/>
    <property type="match status" value="1"/>
</dbReference>
<feature type="binding site" evidence="15">
    <location>
        <position position="173"/>
    </location>
    <ligand>
        <name>Mg(2+)</name>
        <dbReference type="ChEBI" id="CHEBI:18420"/>
    </ligand>
</feature>
<keyword evidence="15" id="KW-0862">Zinc</keyword>